<organism evidence="2 3">
    <name type="scientific">Hyaloscypha variabilis (strain UAMH 11265 / GT02V1 / F)</name>
    <name type="common">Meliniomyces variabilis</name>
    <dbReference type="NCBI Taxonomy" id="1149755"/>
    <lineage>
        <taxon>Eukaryota</taxon>
        <taxon>Fungi</taxon>
        <taxon>Dikarya</taxon>
        <taxon>Ascomycota</taxon>
        <taxon>Pezizomycotina</taxon>
        <taxon>Leotiomycetes</taxon>
        <taxon>Helotiales</taxon>
        <taxon>Hyaloscyphaceae</taxon>
        <taxon>Hyaloscypha</taxon>
        <taxon>Hyaloscypha variabilis</taxon>
    </lineage>
</organism>
<keyword evidence="1" id="KW-0732">Signal</keyword>
<gene>
    <name evidence="2" type="ORF">L207DRAFT_533031</name>
</gene>
<proteinExistence type="predicted"/>
<evidence type="ECO:0000313" key="3">
    <source>
        <dbReference type="Proteomes" id="UP000235786"/>
    </source>
</evidence>
<name>A0A2J6RCA4_HYAVF</name>
<feature type="chain" id="PRO_5014405425" description="Secreted protein" evidence="1">
    <location>
        <begin position="24"/>
        <end position="191"/>
    </location>
</feature>
<evidence type="ECO:0000313" key="2">
    <source>
        <dbReference type="EMBL" id="PMD36142.1"/>
    </source>
</evidence>
<feature type="signal peptide" evidence="1">
    <location>
        <begin position="1"/>
        <end position="23"/>
    </location>
</feature>
<evidence type="ECO:0000256" key="1">
    <source>
        <dbReference type="SAM" id="SignalP"/>
    </source>
</evidence>
<dbReference type="EMBL" id="KZ613951">
    <property type="protein sequence ID" value="PMD36142.1"/>
    <property type="molecule type" value="Genomic_DNA"/>
</dbReference>
<protein>
    <recommendedName>
        <fullName evidence="4">Secreted protein</fullName>
    </recommendedName>
</protein>
<dbReference type="AlphaFoldDB" id="A0A2J6RCA4"/>
<keyword evidence="3" id="KW-1185">Reference proteome</keyword>
<sequence length="191" mass="20666">MRRKALRSLAFGLCCALSASVGAYFTVTATSTEVQRSCPRATAKAICLLWLVGAVFDDTARRCRVNPNEMRGHRYHCQQPQILSGYMTKSPHLPACSQNKESNGSGARELQLGVSESIGKRLITAETGSRSRNPGFDEEWIASNFGLKDRETKVETTGGCAWRVTNGPGCGRLSACSENQADAVSLVDDFG</sequence>
<evidence type="ECO:0008006" key="4">
    <source>
        <dbReference type="Google" id="ProtNLM"/>
    </source>
</evidence>
<accession>A0A2J6RCA4</accession>
<reference evidence="2 3" key="1">
    <citation type="submission" date="2016-04" db="EMBL/GenBank/DDBJ databases">
        <title>A degradative enzymes factory behind the ericoid mycorrhizal symbiosis.</title>
        <authorList>
            <consortium name="DOE Joint Genome Institute"/>
            <person name="Martino E."/>
            <person name="Morin E."/>
            <person name="Grelet G."/>
            <person name="Kuo A."/>
            <person name="Kohler A."/>
            <person name="Daghino S."/>
            <person name="Barry K."/>
            <person name="Choi C."/>
            <person name="Cichocki N."/>
            <person name="Clum A."/>
            <person name="Copeland A."/>
            <person name="Hainaut M."/>
            <person name="Haridas S."/>
            <person name="Labutti K."/>
            <person name="Lindquist E."/>
            <person name="Lipzen A."/>
            <person name="Khouja H.-R."/>
            <person name="Murat C."/>
            <person name="Ohm R."/>
            <person name="Olson A."/>
            <person name="Spatafora J."/>
            <person name="Veneault-Fourrey C."/>
            <person name="Henrissat B."/>
            <person name="Grigoriev I."/>
            <person name="Martin F."/>
            <person name="Perotto S."/>
        </authorList>
    </citation>
    <scope>NUCLEOTIDE SEQUENCE [LARGE SCALE GENOMIC DNA]</scope>
    <source>
        <strain evidence="2 3">F</strain>
    </source>
</reference>
<dbReference type="Proteomes" id="UP000235786">
    <property type="component" value="Unassembled WGS sequence"/>
</dbReference>